<organism evidence="7 8">
    <name type="scientific">Anatilimnocola aggregata</name>
    <dbReference type="NCBI Taxonomy" id="2528021"/>
    <lineage>
        <taxon>Bacteria</taxon>
        <taxon>Pseudomonadati</taxon>
        <taxon>Planctomycetota</taxon>
        <taxon>Planctomycetia</taxon>
        <taxon>Pirellulales</taxon>
        <taxon>Pirellulaceae</taxon>
        <taxon>Anatilimnocola</taxon>
    </lineage>
</organism>
<dbReference type="InterPro" id="IPR017853">
    <property type="entry name" value="GH"/>
</dbReference>
<keyword evidence="2 4" id="KW-0378">Hydrolase</keyword>
<dbReference type="EC" id="3.2.1.4" evidence="7"/>
<dbReference type="Pfam" id="PF00150">
    <property type="entry name" value="Cellulase"/>
    <property type="match status" value="1"/>
</dbReference>
<dbReference type="GO" id="GO:0008810">
    <property type="term" value="F:cellulase activity"/>
    <property type="evidence" value="ECO:0007669"/>
    <property type="project" value="UniProtKB-EC"/>
</dbReference>
<dbReference type="PROSITE" id="PS00659">
    <property type="entry name" value="GLYCOSYL_HYDROL_F5"/>
    <property type="match status" value="1"/>
</dbReference>
<dbReference type="PANTHER" id="PTHR31297:SF17">
    <property type="entry name" value="ENDOGLUCANASE"/>
    <property type="match status" value="1"/>
</dbReference>
<sequence precursor="true">MNTLSPTSCGLLLLAILSSASAQAQDIFAANKALGRGVNLGNALEAPKEGDWGMKIEAEFFPLIKQAGFQHVRLPVKWTSHAAKEAPYAIDAKFFERVDSILEQAAANKLLVVLNHHHYSELDARPKEELPRAIAIWQQIAARYKDRGAWLYFELMNEPHEELNKDNAWTEMIPPLLGVVRETNPTRPVIIGPPFWNGMWALSKFKLPEDKNLIVTVHYYNPFEFTHQGAHWVKDSDRWLGKKWTGSEAEMKAITKEFDSTAAWAKENNRPIYLGEFGAFRKADAASRVLWTAAITREAEARNFSWAYWEFGAEFSIYDREKKAWRADLRDALLKP</sequence>
<evidence type="ECO:0000256" key="1">
    <source>
        <dbReference type="ARBA" id="ARBA00022729"/>
    </source>
</evidence>
<evidence type="ECO:0000313" key="7">
    <source>
        <dbReference type="EMBL" id="QDU27649.1"/>
    </source>
</evidence>
<name>A0A517YBU9_9BACT</name>
<dbReference type="RefSeq" id="WP_145088640.1">
    <property type="nucleotide sequence ID" value="NZ_CP036274.1"/>
</dbReference>
<evidence type="ECO:0000256" key="4">
    <source>
        <dbReference type="RuleBase" id="RU361153"/>
    </source>
</evidence>
<dbReference type="InterPro" id="IPR050386">
    <property type="entry name" value="Glycosyl_hydrolase_5"/>
</dbReference>
<dbReference type="OrthoDB" id="9800955at2"/>
<evidence type="ECO:0000259" key="6">
    <source>
        <dbReference type="Pfam" id="PF00150"/>
    </source>
</evidence>
<dbReference type="Proteomes" id="UP000315017">
    <property type="component" value="Chromosome"/>
</dbReference>
<accession>A0A517YBU9</accession>
<dbReference type="SUPFAM" id="SSF51445">
    <property type="entry name" value="(Trans)glycosidases"/>
    <property type="match status" value="1"/>
</dbReference>
<dbReference type="AlphaFoldDB" id="A0A517YBU9"/>
<protein>
    <submittedName>
        <fullName evidence="7">Endoglucanase H</fullName>
        <ecNumber evidence="7">3.2.1.4</ecNumber>
    </submittedName>
</protein>
<reference evidence="7 8" key="1">
    <citation type="submission" date="2019-02" db="EMBL/GenBank/DDBJ databases">
        <title>Deep-cultivation of Planctomycetes and their phenomic and genomic characterization uncovers novel biology.</title>
        <authorList>
            <person name="Wiegand S."/>
            <person name="Jogler M."/>
            <person name="Boedeker C."/>
            <person name="Pinto D."/>
            <person name="Vollmers J."/>
            <person name="Rivas-Marin E."/>
            <person name="Kohn T."/>
            <person name="Peeters S.H."/>
            <person name="Heuer A."/>
            <person name="Rast P."/>
            <person name="Oberbeckmann S."/>
            <person name="Bunk B."/>
            <person name="Jeske O."/>
            <person name="Meyerdierks A."/>
            <person name="Storesund J.E."/>
            <person name="Kallscheuer N."/>
            <person name="Luecker S."/>
            <person name="Lage O.M."/>
            <person name="Pohl T."/>
            <person name="Merkel B.J."/>
            <person name="Hornburger P."/>
            <person name="Mueller R.-W."/>
            <person name="Bruemmer F."/>
            <person name="Labrenz M."/>
            <person name="Spormann A.M."/>
            <person name="Op den Camp H."/>
            <person name="Overmann J."/>
            <person name="Amann R."/>
            <person name="Jetten M.S.M."/>
            <person name="Mascher T."/>
            <person name="Medema M.H."/>
            <person name="Devos D.P."/>
            <person name="Kaster A.-K."/>
            <person name="Ovreas L."/>
            <person name="Rohde M."/>
            <person name="Galperin M.Y."/>
            <person name="Jogler C."/>
        </authorList>
    </citation>
    <scope>NUCLEOTIDE SEQUENCE [LARGE SCALE GENOMIC DNA]</scope>
    <source>
        <strain evidence="7 8">ETA_A8</strain>
    </source>
</reference>
<dbReference type="InterPro" id="IPR018087">
    <property type="entry name" value="Glyco_hydro_5_CS"/>
</dbReference>
<feature type="signal peptide" evidence="5">
    <location>
        <begin position="1"/>
        <end position="24"/>
    </location>
</feature>
<dbReference type="GO" id="GO:0009251">
    <property type="term" value="P:glucan catabolic process"/>
    <property type="evidence" value="ECO:0007669"/>
    <property type="project" value="TreeGrafter"/>
</dbReference>
<dbReference type="InterPro" id="IPR001547">
    <property type="entry name" value="Glyco_hydro_5"/>
</dbReference>
<dbReference type="Gene3D" id="3.20.20.80">
    <property type="entry name" value="Glycosidases"/>
    <property type="match status" value="1"/>
</dbReference>
<feature type="domain" description="Glycoside hydrolase family 5" evidence="6">
    <location>
        <begin position="49"/>
        <end position="313"/>
    </location>
</feature>
<dbReference type="GO" id="GO:0008422">
    <property type="term" value="F:beta-glucosidase activity"/>
    <property type="evidence" value="ECO:0007669"/>
    <property type="project" value="TreeGrafter"/>
</dbReference>
<keyword evidence="1 5" id="KW-0732">Signal</keyword>
<dbReference type="EMBL" id="CP036274">
    <property type="protein sequence ID" value="QDU27649.1"/>
    <property type="molecule type" value="Genomic_DNA"/>
</dbReference>
<comment type="similarity">
    <text evidence="4">Belongs to the glycosyl hydrolase 5 (cellulase A) family.</text>
</comment>
<gene>
    <name evidence="7" type="primary">celH</name>
    <name evidence="7" type="ORF">ETAA8_27380</name>
</gene>
<proteinExistence type="inferred from homology"/>
<evidence type="ECO:0000256" key="3">
    <source>
        <dbReference type="ARBA" id="ARBA00023295"/>
    </source>
</evidence>
<evidence type="ECO:0000256" key="2">
    <source>
        <dbReference type="ARBA" id="ARBA00022801"/>
    </source>
</evidence>
<dbReference type="KEGG" id="aagg:ETAA8_27380"/>
<keyword evidence="8" id="KW-1185">Reference proteome</keyword>
<dbReference type="GO" id="GO:0005576">
    <property type="term" value="C:extracellular region"/>
    <property type="evidence" value="ECO:0007669"/>
    <property type="project" value="TreeGrafter"/>
</dbReference>
<evidence type="ECO:0000313" key="8">
    <source>
        <dbReference type="Proteomes" id="UP000315017"/>
    </source>
</evidence>
<keyword evidence="3 4" id="KW-0326">Glycosidase</keyword>
<dbReference type="GO" id="GO:0009986">
    <property type="term" value="C:cell surface"/>
    <property type="evidence" value="ECO:0007669"/>
    <property type="project" value="TreeGrafter"/>
</dbReference>
<feature type="chain" id="PRO_5022137093" evidence="5">
    <location>
        <begin position="25"/>
        <end position="336"/>
    </location>
</feature>
<evidence type="ECO:0000256" key="5">
    <source>
        <dbReference type="SAM" id="SignalP"/>
    </source>
</evidence>
<dbReference type="PANTHER" id="PTHR31297">
    <property type="entry name" value="GLUCAN ENDO-1,6-BETA-GLUCOSIDASE B"/>
    <property type="match status" value="1"/>
</dbReference>